<dbReference type="PANTHER" id="PTHR22914">
    <property type="entry name" value="CHITIN SYNTHASE"/>
    <property type="match status" value="1"/>
</dbReference>
<keyword evidence="3 11" id="KW-1003">Cell membrane</keyword>
<feature type="compositionally biased region" description="Low complexity" evidence="12">
    <location>
        <begin position="103"/>
        <end position="113"/>
    </location>
</feature>
<evidence type="ECO:0000256" key="10">
    <source>
        <dbReference type="ARBA" id="ARBA00024009"/>
    </source>
</evidence>
<feature type="transmembrane region" description="Helical" evidence="11">
    <location>
        <begin position="973"/>
        <end position="994"/>
    </location>
</feature>
<dbReference type="GO" id="GO:0006031">
    <property type="term" value="P:chitin biosynthetic process"/>
    <property type="evidence" value="ECO:0007669"/>
    <property type="project" value="UniProtKB-UniRule"/>
</dbReference>
<comment type="function">
    <text evidence="10 11">Polymerizes chitin, a structural polymer of the cell wall and septum, by transferring the sugar moiety of UDP-GlcNAc to the non-reducing end of the growing chitin polymer.</text>
</comment>
<feature type="compositionally biased region" description="Low complexity" evidence="12">
    <location>
        <begin position="10"/>
        <end position="43"/>
    </location>
</feature>
<dbReference type="Proteomes" id="UP000320333">
    <property type="component" value="Unassembled WGS sequence"/>
</dbReference>
<keyword evidence="7 11" id="KW-1133">Transmembrane helix</keyword>
<dbReference type="AlphaFoldDB" id="A0A507FMU9"/>
<evidence type="ECO:0000256" key="12">
    <source>
        <dbReference type="SAM" id="MobiDB-lite"/>
    </source>
</evidence>
<dbReference type="SUPFAM" id="SSF53448">
    <property type="entry name" value="Nucleotide-diphospho-sugar transferases"/>
    <property type="match status" value="1"/>
</dbReference>
<feature type="region of interest" description="Disordered" evidence="12">
    <location>
        <begin position="1"/>
        <end position="160"/>
    </location>
</feature>
<feature type="transmembrane region" description="Helical" evidence="11">
    <location>
        <begin position="705"/>
        <end position="726"/>
    </location>
</feature>
<protein>
    <recommendedName>
        <fullName evidence="2 11">Chitin synthase</fullName>
        <ecNumber evidence="2 11">2.4.1.16</ecNumber>
    </recommendedName>
</protein>
<accession>A0A507FMU9</accession>
<organism evidence="14 15">
    <name type="scientific">Chytriomyces confervae</name>
    <dbReference type="NCBI Taxonomy" id="246404"/>
    <lineage>
        <taxon>Eukaryota</taxon>
        <taxon>Fungi</taxon>
        <taxon>Fungi incertae sedis</taxon>
        <taxon>Chytridiomycota</taxon>
        <taxon>Chytridiomycota incertae sedis</taxon>
        <taxon>Chytridiomycetes</taxon>
        <taxon>Chytridiales</taxon>
        <taxon>Chytriomycetaceae</taxon>
        <taxon>Chytriomyces</taxon>
    </lineage>
</organism>
<evidence type="ECO:0000256" key="9">
    <source>
        <dbReference type="ARBA" id="ARBA00023316"/>
    </source>
</evidence>
<comment type="subcellular location">
    <subcellularLocation>
        <location evidence="1 11">Cell membrane</location>
        <topology evidence="1 11">Multi-pass membrane protein</topology>
    </subcellularLocation>
</comment>
<dbReference type="GO" id="GO:0071555">
    <property type="term" value="P:cell wall organization"/>
    <property type="evidence" value="ECO:0007669"/>
    <property type="project" value="UniProtKB-KW"/>
</dbReference>
<evidence type="ECO:0000259" key="13">
    <source>
        <dbReference type="Pfam" id="PF08407"/>
    </source>
</evidence>
<dbReference type="EMBL" id="QEAP01000018">
    <property type="protein sequence ID" value="TPX77563.1"/>
    <property type="molecule type" value="Genomic_DNA"/>
</dbReference>
<evidence type="ECO:0000256" key="4">
    <source>
        <dbReference type="ARBA" id="ARBA00022676"/>
    </source>
</evidence>
<evidence type="ECO:0000256" key="5">
    <source>
        <dbReference type="ARBA" id="ARBA00022679"/>
    </source>
</evidence>
<comment type="caution">
    <text evidence="14">The sequence shown here is derived from an EMBL/GenBank/DDBJ whole genome shotgun (WGS) entry which is preliminary data.</text>
</comment>
<dbReference type="InterPro" id="IPR013616">
    <property type="entry name" value="Chitin_synth_N"/>
</dbReference>
<comment type="similarity">
    <text evidence="11">Belongs to the chitin synthase family.</text>
</comment>
<dbReference type="InterPro" id="IPR004835">
    <property type="entry name" value="Chitin_synth"/>
</dbReference>
<gene>
    <name evidence="14" type="ORF">CcCBS67573_g01146</name>
</gene>
<dbReference type="InterPro" id="IPR029044">
    <property type="entry name" value="Nucleotide-diphossugar_trans"/>
</dbReference>
<feature type="compositionally biased region" description="Polar residues" evidence="12">
    <location>
        <begin position="49"/>
        <end position="69"/>
    </location>
</feature>
<dbReference type="PANTHER" id="PTHR22914:SF9">
    <property type="entry name" value="CHITIN SYNTHASE 1"/>
    <property type="match status" value="1"/>
</dbReference>
<feature type="compositionally biased region" description="Pro residues" evidence="12">
    <location>
        <begin position="83"/>
        <end position="102"/>
    </location>
</feature>
<evidence type="ECO:0000313" key="15">
    <source>
        <dbReference type="Proteomes" id="UP000320333"/>
    </source>
</evidence>
<evidence type="ECO:0000256" key="8">
    <source>
        <dbReference type="ARBA" id="ARBA00023136"/>
    </source>
</evidence>
<name>A0A507FMU9_9FUNG</name>
<dbReference type="GO" id="GO:0005886">
    <property type="term" value="C:plasma membrane"/>
    <property type="evidence" value="ECO:0007669"/>
    <property type="project" value="UniProtKB-SubCell"/>
</dbReference>
<sequence length="1000" mass="111489">MDHQVRRRNSNGNSSPTSNSNSNTTATNNSNSMSNSNSNSNSNYDQRSRPSPQNVAPRSGSYRNTSPTRENSHSQQQQQQRPRGPPSQPAPAPLFAQPPPPQSSAGYSQQTYGMGPGPQYPAPPPSQMSQGPYQPMGQSPIGQFPGPPPPPQQFAYPPGSGGYVPAQPLYGPVMVPVNMPPPNMFADPRLGASINNIQIDQRVLNVATKKVVKKVELTKEGNLVLEIPVPDRVLQLGEFKTGEEFTQMRYTAATCDPDDFHRGGYVLRQQELKRQTEVFIVVTMYNEGDELFCKTMMALMRNIAYLCKRSRSATWGDQGWQKVVICIVSDGRTKIHPRTLNVLGLMGVYQDGIMKNKVSDKDVSAHIFEYTTQLGIDQDMNISGAQQGIVPCQILFCLKEKNAKKINSHRWFFNAFGALLRPNVCVLIDVGTKPSESSIYHLWKAFDKNPNIGGACGEIYAELGYGWKNLLNPIVASQNFEYKMSNILDKPLESAFGFISVLPGAFSAYRYAALQGVPLQQYFKGETMHGGSNIFQANMYLAEDRILCFELVTKSKSSWLLRYVRAAKAETDVPDSIAEFISQRRRWLNGSFFATLHALINWSLIYRSDHSVFRKFAFTIEFIYNFISLAFNWTGLANFFLAFYFLMDPSNPVVLQQYDPVTGGVTSDRVIYALGPMGKDANGKECTPAMQQLANNSCTFSLNQLFTTLLTSGYIASIVLIFVLSLGNRPQGSKWTYFVIMILFAIIMAVLLYLGIFAVYAVVLYSKAKLSASGQTGTWDSVKFLFGIGLFRDIVASLASTYGMYFIASFLYLEPWHMFTSLIQYLLLLPSYVNILNVYAFCNLHDVTWGTKGDNTAGAELGVAKMSKDGSKDVAEVEVPSDRKDINTGYDKHIASLKQPRENEKKKRDAKTKQEDYFKNFRTSVVIWWLFSNGLLVAALSTSWIKNYLYAAMNLHGDVGMTADSSINPYLKFIFYANVGLSGVRFLGSLVYLLTQGIFG</sequence>
<keyword evidence="8 11" id="KW-0472">Membrane</keyword>
<reference evidence="14 15" key="1">
    <citation type="journal article" date="2019" name="Sci. Rep.">
        <title>Comparative genomics of chytrid fungi reveal insights into the obligate biotrophic and pathogenic lifestyle of Synchytrium endobioticum.</title>
        <authorList>
            <person name="van de Vossenberg B.T.L.H."/>
            <person name="Warris S."/>
            <person name="Nguyen H.D.T."/>
            <person name="van Gent-Pelzer M.P.E."/>
            <person name="Joly D.L."/>
            <person name="van de Geest H.C."/>
            <person name="Bonants P.J.M."/>
            <person name="Smith D.S."/>
            <person name="Levesque C.A."/>
            <person name="van der Lee T.A.J."/>
        </authorList>
    </citation>
    <scope>NUCLEOTIDE SEQUENCE [LARGE SCALE GENOMIC DNA]</scope>
    <source>
        <strain evidence="14 15">CBS 675.73</strain>
    </source>
</reference>
<dbReference type="GO" id="GO:0030428">
    <property type="term" value="C:cell septum"/>
    <property type="evidence" value="ECO:0007669"/>
    <property type="project" value="TreeGrafter"/>
</dbReference>
<dbReference type="Pfam" id="PF08407">
    <property type="entry name" value="Chitin_synth_1N"/>
    <property type="match status" value="1"/>
</dbReference>
<keyword evidence="6 11" id="KW-0812">Transmembrane</keyword>
<dbReference type="STRING" id="246404.A0A507FMU9"/>
<feature type="transmembrane region" description="Helical" evidence="11">
    <location>
        <begin position="626"/>
        <end position="647"/>
    </location>
</feature>
<keyword evidence="15" id="KW-1185">Reference proteome</keyword>
<keyword evidence="5 11" id="KW-0808">Transferase</keyword>
<dbReference type="CDD" id="cd04190">
    <property type="entry name" value="Chitin_synth_C"/>
    <property type="match status" value="1"/>
</dbReference>
<evidence type="ECO:0000313" key="14">
    <source>
        <dbReference type="EMBL" id="TPX77563.1"/>
    </source>
</evidence>
<dbReference type="OrthoDB" id="26569at2759"/>
<dbReference type="Pfam" id="PF01644">
    <property type="entry name" value="Chitin_synth_1"/>
    <property type="match status" value="1"/>
</dbReference>
<evidence type="ECO:0000256" key="11">
    <source>
        <dbReference type="RuleBase" id="RU366040"/>
    </source>
</evidence>
<evidence type="ECO:0000256" key="3">
    <source>
        <dbReference type="ARBA" id="ARBA00022475"/>
    </source>
</evidence>
<evidence type="ECO:0000256" key="1">
    <source>
        <dbReference type="ARBA" id="ARBA00004651"/>
    </source>
</evidence>
<keyword evidence="4 11" id="KW-0328">Glycosyltransferase</keyword>
<feature type="transmembrane region" description="Helical" evidence="11">
    <location>
        <begin position="738"/>
        <end position="764"/>
    </location>
</feature>
<feature type="transmembrane region" description="Helical" evidence="11">
    <location>
        <begin position="784"/>
        <end position="813"/>
    </location>
</feature>
<feature type="domain" description="Chitin synthase N-terminal" evidence="13">
    <location>
        <begin position="210"/>
        <end position="277"/>
    </location>
</feature>
<evidence type="ECO:0000256" key="2">
    <source>
        <dbReference type="ARBA" id="ARBA00012543"/>
    </source>
</evidence>
<proteinExistence type="inferred from homology"/>
<evidence type="ECO:0000256" key="6">
    <source>
        <dbReference type="ARBA" id="ARBA00022692"/>
    </source>
</evidence>
<evidence type="ECO:0000256" key="7">
    <source>
        <dbReference type="ARBA" id="ARBA00022989"/>
    </source>
</evidence>
<dbReference type="GO" id="GO:0004100">
    <property type="term" value="F:chitin synthase activity"/>
    <property type="evidence" value="ECO:0007669"/>
    <property type="project" value="UniProtKB-UniRule"/>
</dbReference>
<feature type="transmembrane region" description="Helical" evidence="11">
    <location>
        <begin position="925"/>
        <end position="945"/>
    </location>
</feature>
<dbReference type="EC" id="2.4.1.16" evidence="2 11"/>
<comment type="catalytic activity">
    <reaction evidence="11">
        <text>[(1-&gt;4)-N-acetyl-beta-D-glucosaminyl](n) + UDP-N-acetyl-alpha-D-glucosamine = [(1-&gt;4)-N-acetyl-beta-D-glucosaminyl](n+1) + UDP + H(+)</text>
        <dbReference type="Rhea" id="RHEA:16637"/>
        <dbReference type="Rhea" id="RHEA-COMP:9593"/>
        <dbReference type="Rhea" id="RHEA-COMP:9595"/>
        <dbReference type="ChEBI" id="CHEBI:15378"/>
        <dbReference type="ChEBI" id="CHEBI:17029"/>
        <dbReference type="ChEBI" id="CHEBI:57705"/>
        <dbReference type="ChEBI" id="CHEBI:58223"/>
        <dbReference type="EC" id="2.4.1.16"/>
    </reaction>
</comment>
<keyword evidence="9 11" id="KW-0961">Cell wall biogenesis/degradation</keyword>